<dbReference type="InterPro" id="IPR050697">
    <property type="entry name" value="Adenylyl/Guanylyl_Cyclase_3/4"/>
</dbReference>
<dbReference type="GO" id="GO:0006171">
    <property type="term" value="P:cAMP biosynthetic process"/>
    <property type="evidence" value="ECO:0007669"/>
    <property type="project" value="TreeGrafter"/>
</dbReference>
<dbReference type="NCBIfam" id="TIGR00229">
    <property type="entry name" value="sensory_box"/>
    <property type="match status" value="1"/>
</dbReference>
<keyword evidence="4" id="KW-0812">Transmembrane</keyword>
<dbReference type="Proteomes" id="UP000030661">
    <property type="component" value="Unassembled WGS sequence"/>
</dbReference>
<protein>
    <submittedName>
        <fullName evidence="9">Adenylate/guanylate cyclase with GAF and PAS/PAC sensors</fullName>
    </submittedName>
</protein>
<dbReference type="Gene3D" id="3.30.70.1230">
    <property type="entry name" value="Nucleotide cyclase"/>
    <property type="match status" value="1"/>
</dbReference>
<dbReference type="InterPro" id="IPR000014">
    <property type="entry name" value="PAS"/>
</dbReference>
<evidence type="ECO:0000256" key="5">
    <source>
        <dbReference type="ARBA" id="ARBA00022989"/>
    </source>
</evidence>
<keyword evidence="5" id="KW-1133">Transmembrane helix</keyword>
<organism evidence="9 10">
    <name type="scientific">Vecturithrix granuli</name>
    <dbReference type="NCBI Taxonomy" id="1499967"/>
    <lineage>
        <taxon>Bacteria</taxon>
        <taxon>Candidatus Moduliflexota</taxon>
        <taxon>Candidatus Vecturitrichia</taxon>
        <taxon>Candidatus Vecturitrichales</taxon>
        <taxon>Candidatus Vecturitrichaceae</taxon>
        <taxon>Candidatus Vecturithrix</taxon>
    </lineage>
</organism>
<name>A0A081C5E5_VECG1</name>
<comment type="subcellular location">
    <subcellularLocation>
        <location evidence="1">Cell envelope</location>
    </subcellularLocation>
</comment>
<feature type="domain" description="Guanylate cyclase" evidence="8">
    <location>
        <begin position="181"/>
        <end position="313"/>
    </location>
</feature>
<dbReference type="Pfam" id="PF00211">
    <property type="entry name" value="Guanylate_cyc"/>
    <property type="match status" value="1"/>
</dbReference>
<evidence type="ECO:0000256" key="2">
    <source>
        <dbReference type="ARBA" id="ARBA00005381"/>
    </source>
</evidence>
<sequence>MSEEQYLIHLQDEIVSSAAAFNSITMLHENILDSMDNGVIALDFEGKIITFNKASARILGAPVEHALGKYYPEVFFELPGNDEFNDVLINVIYTRQTYLHREVNFMRDESTAIPLGITSSLLKNDQGQEYGVVSVFSDLSEVKKRQFLQDTLTRYVTKDVVDLILEHPENIILDGEERTATVLFSDIRGFTSISEKMQPKALVQMLRDYFTLMVGAVFTFQGTVDKFIGDCIMAIFGAPTPQPDHATLAVLAALEMKKLLQQFNAKHAWESKDSLRIGVGINTGDVVVGNIGSVQRLEYTAIGDAVNLASRLEGINKQYGTEIIVSESTYCQVRENNILAREIDEVRVKGKQKPVKIYEIMGYQDEMSDAHQRLCRYFVQGLERYRARKWEKALREFQGALECVPSDMPSRLYMERCTLYQQYPPAEPWDGVFEMKTK</sequence>
<evidence type="ECO:0000256" key="3">
    <source>
        <dbReference type="ARBA" id="ARBA00022475"/>
    </source>
</evidence>
<dbReference type="GO" id="GO:0030313">
    <property type="term" value="C:cell envelope"/>
    <property type="evidence" value="ECO:0007669"/>
    <property type="project" value="UniProtKB-SubCell"/>
</dbReference>
<dbReference type="SUPFAM" id="SSF55073">
    <property type="entry name" value="Nucleotide cyclase"/>
    <property type="match status" value="1"/>
</dbReference>
<dbReference type="SMART" id="SM00091">
    <property type="entry name" value="PAS"/>
    <property type="match status" value="1"/>
</dbReference>
<dbReference type="InterPro" id="IPR035965">
    <property type="entry name" value="PAS-like_dom_sf"/>
</dbReference>
<dbReference type="eggNOG" id="COG2114">
    <property type="taxonomic scope" value="Bacteria"/>
</dbReference>
<evidence type="ECO:0000256" key="6">
    <source>
        <dbReference type="ARBA" id="ARBA00023136"/>
    </source>
</evidence>
<dbReference type="PANTHER" id="PTHR43081:SF1">
    <property type="entry name" value="ADENYLATE CYCLASE, TERMINAL-DIFFERENTIATION SPECIFIC"/>
    <property type="match status" value="1"/>
</dbReference>
<dbReference type="SUPFAM" id="SSF55785">
    <property type="entry name" value="PYP-like sensor domain (PAS domain)"/>
    <property type="match status" value="1"/>
</dbReference>
<dbReference type="CDD" id="cd07302">
    <property type="entry name" value="CHD"/>
    <property type="match status" value="1"/>
</dbReference>
<evidence type="ECO:0000259" key="7">
    <source>
        <dbReference type="PROSITE" id="PS50112"/>
    </source>
</evidence>
<dbReference type="EMBL" id="DF820470">
    <property type="protein sequence ID" value="GAK59800.1"/>
    <property type="molecule type" value="Genomic_DNA"/>
</dbReference>
<comment type="similarity">
    <text evidence="2">Belongs to the adenylyl cyclase class-3 family.</text>
</comment>
<dbReference type="GO" id="GO:0004016">
    <property type="term" value="F:adenylate cyclase activity"/>
    <property type="evidence" value="ECO:0007669"/>
    <property type="project" value="UniProtKB-ARBA"/>
</dbReference>
<dbReference type="GO" id="GO:0006355">
    <property type="term" value="P:regulation of DNA-templated transcription"/>
    <property type="evidence" value="ECO:0007669"/>
    <property type="project" value="InterPro"/>
</dbReference>
<dbReference type="InterPro" id="IPR029787">
    <property type="entry name" value="Nucleotide_cyclase"/>
</dbReference>
<dbReference type="SMART" id="SM00044">
    <property type="entry name" value="CYCc"/>
    <property type="match status" value="1"/>
</dbReference>
<dbReference type="PROSITE" id="PS50112">
    <property type="entry name" value="PAS"/>
    <property type="match status" value="1"/>
</dbReference>
<dbReference type="GO" id="GO:0035556">
    <property type="term" value="P:intracellular signal transduction"/>
    <property type="evidence" value="ECO:0007669"/>
    <property type="project" value="InterPro"/>
</dbReference>
<dbReference type="STRING" id="1499967.U27_06785"/>
<gene>
    <name evidence="9" type="ORF">U27_06785</name>
</gene>
<evidence type="ECO:0000256" key="1">
    <source>
        <dbReference type="ARBA" id="ARBA00004196"/>
    </source>
</evidence>
<dbReference type="Pfam" id="PF00989">
    <property type="entry name" value="PAS"/>
    <property type="match status" value="1"/>
</dbReference>
<evidence type="ECO:0000313" key="9">
    <source>
        <dbReference type="EMBL" id="GAK59800.1"/>
    </source>
</evidence>
<dbReference type="HOGENOM" id="CLU_625088_0_0_0"/>
<evidence type="ECO:0000259" key="8">
    <source>
        <dbReference type="PROSITE" id="PS50125"/>
    </source>
</evidence>
<keyword evidence="6" id="KW-0472">Membrane</keyword>
<dbReference type="Gene3D" id="3.30.450.20">
    <property type="entry name" value="PAS domain"/>
    <property type="match status" value="1"/>
</dbReference>
<evidence type="ECO:0000256" key="4">
    <source>
        <dbReference type="ARBA" id="ARBA00022692"/>
    </source>
</evidence>
<dbReference type="PROSITE" id="PS50125">
    <property type="entry name" value="GUANYLATE_CYCLASE_2"/>
    <property type="match status" value="1"/>
</dbReference>
<proteinExistence type="inferred from homology"/>
<dbReference type="CDD" id="cd00130">
    <property type="entry name" value="PAS"/>
    <property type="match status" value="1"/>
</dbReference>
<keyword evidence="3" id="KW-1003">Cell membrane</keyword>
<keyword evidence="10" id="KW-1185">Reference proteome</keyword>
<dbReference type="InterPro" id="IPR001054">
    <property type="entry name" value="A/G_cyclase"/>
</dbReference>
<feature type="domain" description="PAS" evidence="7">
    <location>
        <begin position="31"/>
        <end position="69"/>
    </location>
</feature>
<evidence type="ECO:0000313" key="10">
    <source>
        <dbReference type="Proteomes" id="UP000030661"/>
    </source>
</evidence>
<dbReference type="FunFam" id="3.30.70.1230:FF:000016">
    <property type="entry name" value="Adenylate/guanylate cyclase domain-containing protein"/>
    <property type="match status" value="1"/>
</dbReference>
<reference evidence="9 10" key="1">
    <citation type="journal article" date="2015" name="PeerJ">
        <title>First genomic representation of candidate bacterial phylum KSB3 points to enhanced environmental sensing as a trigger of wastewater bulking.</title>
        <authorList>
            <person name="Sekiguchi Y."/>
            <person name="Ohashi A."/>
            <person name="Parks D.H."/>
            <person name="Yamauchi T."/>
            <person name="Tyson G.W."/>
            <person name="Hugenholtz P."/>
        </authorList>
    </citation>
    <scope>NUCLEOTIDE SEQUENCE [LARGE SCALE GENOMIC DNA]</scope>
</reference>
<accession>A0A081C5E5</accession>
<dbReference type="PANTHER" id="PTHR43081">
    <property type="entry name" value="ADENYLATE CYCLASE, TERMINAL-DIFFERENTIATION SPECIFIC-RELATED"/>
    <property type="match status" value="1"/>
</dbReference>
<dbReference type="InterPro" id="IPR013767">
    <property type="entry name" value="PAS_fold"/>
</dbReference>
<dbReference type="AlphaFoldDB" id="A0A081C5E5"/>